<feature type="compositionally biased region" description="Low complexity" evidence="1">
    <location>
        <begin position="335"/>
        <end position="348"/>
    </location>
</feature>
<evidence type="ECO:0000256" key="1">
    <source>
        <dbReference type="SAM" id="MobiDB-lite"/>
    </source>
</evidence>
<evidence type="ECO:0000313" key="4">
    <source>
        <dbReference type="Proteomes" id="UP001309876"/>
    </source>
</evidence>
<dbReference type="EMBL" id="JAVRRJ010000002">
    <property type="protein sequence ID" value="KAK5088443.1"/>
    <property type="molecule type" value="Genomic_DNA"/>
</dbReference>
<proteinExistence type="predicted"/>
<dbReference type="PANTHER" id="PTHR11614">
    <property type="entry name" value="PHOSPHOLIPASE-RELATED"/>
    <property type="match status" value="1"/>
</dbReference>
<evidence type="ECO:0000313" key="3">
    <source>
        <dbReference type="EMBL" id="KAK5088443.1"/>
    </source>
</evidence>
<comment type="caution">
    <text evidence="3">The sequence shown here is derived from an EMBL/GenBank/DDBJ whole genome shotgun (WGS) entry which is preliminary data.</text>
</comment>
<evidence type="ECO:0000259" key="2">
    <source>
        <dbReference type="Pfam" id="PF12146"/>
    </source>
</evidence>
<dbReference type="Proteomes" id="UP001309876">
    <property type="component" value="Unassembled WGS sequence"/>
</dbReference>
<name>A0AAN7T4P1_9EURO</name>
<dbReference type="InterPro" id="IPR051044">
    <property type="entry name" value="MAG_DAG_Lipase"/>
</dbReference>
<dbReference type="InterPro" id="IPR029058">
    <property type="entry name" value="AB_hydrolase_fold"/>
</dbReference>
<dbReference type="Pfam" id="PF12146">
    <property type="entry name" value="Hydrolase_4"/>
    <property type="match status" value="1"/>
</dbReference>
<dbReference type="Gene3D" id="3.40.50.1820">
    <property type="entry name" value="alpha/beta hydrolase"/>
    <property type="match status" value="1"/>
</dbReference>
<reference evidence="3 4" key="1">
    <citation type="submission" date="2023-08" db="EMBL/GenBank/DDBJ databases">
        <title>Black Yeasts Isolated from many extreme environments.</title>
        <authorList>
            <person name="Coleine C."/>
            <person name="Stajich J.E."/>
            <person name="Selbmann L."/>
        </authorList>
    </citation>
    <scope>NUCLEOTIDE SEQUENCE [LARGE SCALE GENOMIC DNA]</scope>
    <source>
        <strain evidence="3 4">CCFEE 5910</strain>
    </source>
</reference>
<organism evidence="3 4">
    <name type="scientific">Lithohypha guttulata</name>
    <dbReference type="NCBI Taxonomy" id="1690604"/>
    <lineage>
        <taxon>Eukaryota</taxon>
        <taxon>Fungi</taxon>
        <taxon>Dikarya</taxon>
        <taxon>Ascomycota</taxon>
        <taxon>Pezizomycotina</taxon>
        <taxon>Eurotiomycetes</taxon>
        <taxon>Chaetothyriomycetidae</taxon>
        <taxon>Chaetothyriales</taxon>
        <taxon>Trichomeriaceae</taxon>
        <taxon>Lithohypha</taxon>
    </lineage>
</organism>
<keyword evidence="4" id="KW-1185">Reference proteome</keyword>
<feature type="domain" description="Serine aminopeptidase S33" evidence="2">
    <location>
        <begin position="28"/>
        <end position="298"/>
    </location>
</feature>
<protein>
    <recommendedName>
        <fullName evidence="2">Serine aminopeptidase S33 domain-containing protein</fullName>
    </recommendedName>
</protein>
<sequence length="355" mass="38584">MESTFTTSDGIKLYTKTWKPQVASSIHLIFVHGFSDHVNAYYALFPTLASPPYNITVHGFDQRGWGRSAPKKSDWGVTSGTHQVLSDIAEYISQISSSITTGEQSSTLFLMGHSMGGAESLMYVLSDPKSFSVTPSKPSLPISGLLLESPHIGFPPQSKPNSLVVLAGRLAAKVAPRFQMVQELDASFMSRDPQVCRDWEEDPLCHDTGTLEGLAGLLDRANYLNAFGETGNARSDMRHTLPCPVWWAHGTADKVCDFDSSRKLYDRLIANDQTSNAAKQSRFVAYEGAYHKLHGEPDGVGEKFARDAADWMLQIADIDSFQSTDSTSTRGESFAATAGTASTSAGGAEDVRSKL</sequence>
<gene>
    <name evidence="3" type="ORF">LTR05_002661</name>
</gene>
<feature type="region of interest" description="Disordered" evidence="1">
    <location>
        <begin position="323"/>
        <end position="355"/>
    </location>
</feature>
<accession>A0AAN7T4P1</accession>
<dbReference type="SUPFAM" id="SSF53474">
    <property type="entry name" value="alpha/beta-Hydrolases"/>
    <property type="match status" value="1"/>
</dbReference>
<dbReference type="InterPro" id="IPR022742">
    <property type="entry name" value="Hydrolase_4"/>
</dbReference>
<dbReference type="AlphaFoldDB" id="A0AAN7T4P1"/>